<dbReference type="VEuPathDB" id="FungiDB:TREMEDRAFT_63836"/>
<feature type="region of interest" description="Disordered" evidence="1">
    <location>
        <begin position="606"/>
        <end position="655"/>
    </location>
</feature>
<dbReference type="InterPro" id="IPR029006">
    <property type="entry name" value="ADF-H/Gelsolin-like_dom_sf"/>
</dbReference>
<evidence type="ECO:0000259" key="3">
    <source>
        <dbReference type="PROSITE" id="PS51263"/>
    </source>
</evidence>
<feature type="compositionally biased region" description="Polar residues" evidence="1">
    <location>
        <begin position="439"/>
        <end position="449"/>
    </location>
</feature>
<feature type="domain" description="PH" evidence="2">
    <location>
        <begin position="749"/>
        <end position="844"/>
    </location>
</feature>
<dbReference type="SUPFAM" id="SSF55753">
    <property type="entry name" value="Actin depolymerizing proteins"/>
    <property type="match status" value="1"/>
</dbReference>
<dbReference type="InterPro" id="IPR001849">
    <property type="entry name" value="PH_domain"/>
</dbReference>
<sequence length="844" mass="93634">MSLNLSDPAILHARDQILSEDDPTSWLLLHYAPTTTNILELLSKGQDPVIPQWHETISASEGEVVFGYGEVGRKGAVLSYLPDTVGGVRRARAVVHSRAVAQLFPDYTALLSISQPSQLTEELVADKLGLHNTDMHSFTAMNPQPMATPHPADDEIPSQPLSASQLIPNEATHASPANETASSPAQQTTPSPQDTIENLNQPSSPLDNGQVPSADPSVRFAPPNQDGDDSVVNGTSASDIERRVSDFPTPPESAPLSSSVSRDSDLHPGHKTREIIDLTSPTPLRHPPNTIHDLGSNPPSPPALAPPLKISPAGPPHKGVSSTDYFQDRRSRKASLTARLGLENAFSRSKDQHSPRSVSSPATPGSPKFSHTEGNGKAHIAEPSSPGSSRFRPSALVKAFHRRRSSASGSSSLPNSPQADGFSPPPLPPKDYPTPPSSNRNQFASSSKEGNLLHPGGGLRPIPSAESVDTSYPSSAPETHMSPTPSAQQALHAAVEKRMHEEQEVQERFRKDLEAMQKEGERTRLHSMGSNRDAMVIMGKEDDEDSVRLAYDESDPEEEVGQVNQDRNMSGQVEDSIATHGPTNHVSDGVGESVTSDILAQDHAHDNTADHEEEYLRAHQEEWMRAEEEQRMKAEEEARVKVEEERRFREDQERLRAEERLRRAEEERLAKLREEEEMDRRRKVEDERLRSEKEAEAERMRVEMQAERERSKKEEEEAGKRRVEEIAEAEKRRKEELIQQLERAKVEGGVMLSGWLTVQSPSSSIWRRRWFRLLARELVLFKSQSDEKPILIISLIGAKISQIYEESQIQDSFKLSCDGKDYFLFTDSREDKDLVLQALAIALS</sequence>
<dbReference type="PROSITE" id="PS50003">
    <property type="entry name" value="PH_DOMAIN"/>
    <property type="match status" value="1"/>
</dbReference>
<comment type="caution">
    <text evidence="4">The sequence shown here is derived from an EMBL/GenBank/DDBJ whole genome shotgun (WGS) entry which is preliminary data.</text>
</comment>
<dbReference type="PROSITE" id="PS51263">
    <property type="entry name" value="ADF_H"/>
    <property type="match status" value="1"/>
</dbReference>
<feature type="compositionally biased region" description="Polar residues" evidence="1">
    <location>
        <begin position="467"/>
        <end position="489"/>
    </location>
</feature>
<dbReference type="AlphaFoldDB" id="A0A4Q1BLM9"/>
<feature type="compositionally biased region" description="Basic and acidic residues" evidence="1">
    <location>
        <begin position="370"/>
        <end position="380"/>
    </location>
</feature>
<organism evidence="4 5">
    <name type="scientific">Tremella mesenterica</name>
    <name type="common">Jelly fungus</name>
    <dbReference type="NCBI Taxonomy" id="5217"/>
    <lineage>
        <taxon>Eukaryota</taxon>
        <taxon>Fungi</taxon>
        <taxon>Dikarya</taxon>
        <taxon>Basidiomycota</taxon>
        <taxon>Agaricomycotina</taxon>
        <taxon>Tremellomycetes</taxon>
        <taxon>Tremellales</taxon>
        <taxon>Tremellaceae</taxon>
        <taxon>Tremella</taxon>
    </lineage>
</organism>
<reference evidence="4 5" key="1">
    <citation type="submission" date="2016-06" db="EMBL/GenBank/DDBJ databases">
        <title>Evolution of pathogenesis and genome organization in the Tremellales.</title>
        <authorList>
            <person name="Cuomo C."/>
            <person name="Litvintseva A."/>
            <person name="Heitman J."/>
            <person name="Chen Y."/>
            <person name="Sun S."/>
            <person name="Springer D."/>
            <person name="Dromer F."/>
            <person name="Young S."/>
            <person name="Zeng Q."/>
            <person name="Chapman S."/>
            <person name="Gujja S."/>
            <person name="Saif S."/>
            <person name="Birren B."/>
        </authorList>
    </citation>
    <scope>NUCLEOTIDE SEQUENCE [LARGE SCALE GENOMIC DNA]</scope>
    <source>
        <strain evidence="4 5">ATCC 28783</strain>
    </source>
</reference>
<dbReference type="OrthoDB" id="2123378at2759"/>
<evidence type="ECO:0000259" key="2">
    <source>
        <dbReference type="PROSITE" id="PS50003"/>
    </source>
</evidence>
<dbReference type="InterPro" id="IPR011993">
    <property type="entry name" value="PH-like_dom_sf"/>
</dbReference>
<feature type="region of interest" description="Disordered" evidence="1">
    <location>
        <begin position="172"/>
        <end position="533"/>
    </location>
</feature>
<dbReference type="Pfam" id="PF00169">
    <property type="entry name" value="PH"/>
    <property type="match status" value="1"/>
</dbReference>
<dbReference type="Gene3D" id="2.30.29.30">
    <property type="entry name" value="Pleckstrin-homology domain (PH domain)/Phosphotyrosine-binding domain (PTB)"/>
    <property type="match status" value="1"/>
</dbReference>
<dbReference type="GO" id="GO:0003779">
    <property type="term" value="F:actin binding"/>
    <property type="evidence" value="ECO:0007669"/>
    <property type="project" value="InterPro"/>
</dbReference>
<feature type="compositionally biased region" description="Pro residues" evidence="1">
    <location>
        <begin position="423"/>
        <end position="436"/>
    </location>
</feature>
<dbReference type="Proteomes" id="UP000289152">
    <property type="component" value="Unassembled WGS sequence"/>
</dbReference>
<dbReference type="SUPFAM" id="SSF50729">
    <property type="entry name" value="PH domain-like"/>
    <property type="match status" value="1"/>
</dbReference>
<dbReference type="InterPro" id="IPR002108">
    <property type="entry name" value="ADF-H"/>
</dbReference>
<dbReference type="InParanoid" id="A0A4Q1BLM9"/>
<feature type="domain" description="ADF-H" evidence="3">
    <location>
        <begin position="2"/>
        <end position="129"/>
    </location>
</feature>
<feature type="compositionally biased region" description="Basic and acidic residues" evidence="1">
    <location>
        <begin position="494"/>
        <end position="524"/>
    </location>
</feature>
<dbReference type="SMART" id="SM00233">
    <property type="entry name" value="PH"/>
    <property type="match status" value="1"/>
</dbReference>
<protein>
    <recommendedName>
        <fullName evidence="6">PH domain-containing protein</fullName>
    </recommendedName>
</protein>
<feature type="region of interest" description="Disordered" evidence="1">
    <location>
        <begin position="675"/>
        <end position="719"/>
    </location>
</feature>
<feature type="compositionally biased region" description="Polar residues" evidence="1">
    <location>
        <begin position="175"/>
        <end position="211"/>
    </location>
</feature>
<evidence type="ECO:0008006" key="6">
    <source>
        <dbReference type="Google" id="ProtNLM"/>
    </source>
</evidence>
<dbReference type="EMBL" id="SDIL01000043">
    <property type="protein sequence ID" value="RXK38698.1"/>
    <property type="molecule type" value="Genomic_DNA"/>
</dbReference>
<dbReference type="STRING" id="5217.A0A4Q1BLM9"/>
<gene>
    <name evidence="4" type="ORF">M231_04008</name>
</gene>
<evidence type="ECO:0000313" key="4">
    <source>
        <dbReference type="EMBL" id="RXK38698.1"/>
    </source>
</evidence>
<dbReference type="Gene3D" id="3.40.20.10">
    <property type="entry name" value="Severin"/>
    <property type="match status" value="1"/>
</dbReference>
<evidence type="ECO:0000313" key="5">
    <source>
        <dbReference type="Proteomes" id="UP000289152"/>
    </source>
</evidence>
<feature type="region of interest" description="Disordered" evidence="1">
    <location>
        <begin position="135"/>
        <end position="160"/>
    </location>
</feature>
<feature type="compositionally biased region" description="Low complexity" evidence="1">
    <location>
        <begin position="383"/>
        <end position="394"/>
    </location>
</feature>
<evidence type="ECO:0000256" key="1">
    <source>
        <dbReference type="SAM" id="MobiDB-lite"/>
    </source>
</evidence>
<name>A0A4Q1BLM9_TREME</name>
<proteinExistence type="predicted"/>
<accession>A0A4Q1BLM9</accession>
<feature type="compositionally biased region" description="Basic and acidic residues" evidence="1">
    <location>
        <begin position="262"/>
        <end position="276"/>
    </location>
</feature>
<keyword evidence="5" id="KW-1185">Reference proteome</keyword>